<comment type="caution">
    <text evidence="3">The sequence shown here is derived from an EMBL/GenBank/DDBJ whole genome shotgun (WGS) entry which is preliminary data.</text>
</comment>
<accession>A0AA38M689</accession>
<keyword evidence="1" id="KW-0863">Zinc-finger</keyword>
<dbReference type="SMART" id="SM00355">
    <property type="entry name" value="ZnF_C2H2"/>
    <property type="match status" value="3"/>
</dbReference>
<keyword evidence="1" id="KW-0862">Zinc</keyword>
<name>A0AA38M689_9CUCU</name>
<dbReference type="Proteomes" id="UP001168821">
    <property type="component" value="Unassembled WGS sequence"/>
</dbReference>
<dbReference type="PROSITE" id="PS50157">
    <property type="entry name" value="ZINC_FINGER_C2H2_2"/>
    <property type="match status" value="1"/>
</dbReference>
<evidence type="ECO:0000313" key="3">
    <source>
        <dbReference type="EMBL" id="KAJ3644122.1"/>
    </source>
</evidence>
<evidence type="ECO:0000313" key="4">
    <source>
        <dbReference type="Proteomes" id="UP001168821"/>
    </source>
</evidence>
<evidence type="ECO:0000259" key="2">
    <source>
        <dbReference type="PROSITE" id="PS50157"/>
    </source>
</evidence>
<reference evidence="3" key="1">
    <citation type="journal article" date="2023" name="G3 (Bethesda)">
        <title>Whole genome assemblies of Zophobas morio and Tenebrio molitor.</title>
        <authorList>
            <person name="Kaur S."/>
            <person name="Stinson S.A."/>
            <person name="diCenzo G.C."/>
        </authorList>
    </citation>
    <scope>NUCLEOTIDE SEQUENCE</scope>
    <source>
        <strain evidence="3">QUZm001</strain>
    </source>
</reference>
<dbReference type="AlphaFoldDB" id="A0AA38M689"/>
<dbReference type="GO" id="GO:0008270">
    <property type="term" value="F:zinc ion binding"/>
    <property type="evidence" value="ECO:0007669"/>
    <property type="project" value="UniProtKB-KW"/>
</dbReference>
<keyword evidence="4" id="KW-1185">Reference proteome</keyword>
<dbReference type="InterPro" id="IPR013087">
    <property type="entry name" value="Znf_C2H2_type"/>
</dbReference>
<evidence type="ECO:0000256" key="1">
    <source>
        <dbReference type="PROSITE-ProRule" id="PRU00042"/>
    </source>
</evidence>
<sequence length="189" mass="22506">MSTVGDSNGFPRVTFSLKNRLLLHIINHFERRRSLSYPFDCETANIENYYCNYCNFETELVLVFKQHLEEHQGVKRSHRDVLIGKHRIRTYVCEKCGFETNFLMKWRQHTKQCIGKEKSLQMYRCDECGSMYKQKPSLKENTILKHLNDDKIQWYHCANCPYKAKPIIVTMDNSESEPPETEKSHNKFE</sequence>
<organism evidence="3 4">
    <name type="scientific">Zophobas morio</name>
    <dbReference type="NCBI Taxonomy" id="2755281"/>
    <lineage>
        <taxon>Eukaryota</taxon>
        <taxon>Metazoa</taxon>
        <taxon>Ecdysozoa</taxon>
        <taxon>Arthropoda</taxon>
        <taxon>Hexapoda</taxon>
        <taxon>Insecta</taxon>
        <taxon>Pterygota</taxon>
        <taxon>Neoptera</taxon>
        <taxon>Endopterygota</taxon>
        <taxon>Coleoptera</taxon>
        <taxon>Polyphaga</taxon>
        <taxon>Cucujiformia</taxon>
        <taxon>Tenebrionidae</taxon>
        <taxon>Zophobas</taxon>
    </lineage>
</organism>
<protein>
    <recommendedName>
        <fullName evidence="2">C2H2-type domain-containing protein</fullName>
    </recommendedName>
</protein>
<dbReference type="EMBL" id="JALNTZ010000008">
    <property type="protein sequence ID" value="KAJ3644122.1"/>
    <property type="molecule type" value="Genomic_DNA"/>
</dbReference>
<proteinExistence type="predicted"/>
<keyword evidence="1" id="KW-0479">Metal-binding</keyword>
<feature type="domain" description="C2H2-type" evidence="2">
    <location>
        <begin position="123"/>
        <end position="151"/>
    </location>
</feature>
<gene>
    <name evidence="3" type="ORF">Zmor_026795</name>
</gene>
<dbReference type="Gene3D" id="3.30.160.60">
    <property type="entry name" value="Classic Zinc Finger"/>
    <property type="match status" value="1"/>
</dbReference>